<dbReference type="InterPro" id="IPR021321">
    <property type="entry name" value="DUF2922"/>
</dbReference>
<dbReference type="AlphaFoldDB" id="A0A233V211"/>
<name>A0A233V211_FINMA</name>
<proteinExistence type="predicted"/>
<dbReference type="EMBL" id="NDYC01000048">
    <property type="protein sequence ID" value="OXZ26444.1"/>
    <property type="molecule type" value="Genomic_DNA"/>
</dbReference>
<evidence type="ECO:0008006" key="3">
    <source>
        <dbReference type="Google" id="ProtNLM"/>
    </source>
</evidence>
<evidence type="ECO:0000313" key="2">
    <source>
        <dbReference type="Proteomes" id="UP000215413"/>
    </source>
</evidence>
<reference evidence="2" key="1">
    <citation type="submission" date="2017-04" db="EMBL/GenBank/DDBJ databases">
        <title>Finegoldia magna isolated from orthopedic joint implant-associated infections.</title>
        <authorList>
            <person name="Bjorklund S."/>
            <person name="Bruggemann H."/>
            <person name="Jensen A."/>
            <person name="Hellmark B."/>
            <person name="Soderquist B."/>
        </authorList>
    </citation>
    <scope>NUCLEOTIDE SEQUENCE [LARGE SCALE GENOMIC DNA]</scope>
    <source>
        <strain evidence="2">CCUG 54800</strain>
    </source>
</reference>
<evidence type="ECO:0000313" key="1">
    <source>
        <dbReference type="EMBL" id="OXZ26444.1"/>
    </source>
</evidence>
<dbReference type="Pfam" id="PF11148">
    <property type="entry name" value="DUF2922"/>
    <property type="match status" value="1"/>
</dbReference>
<protein>
    <recommendedName>
        <fullName evidence="3">DUF2922 domain-containing protein</fullName>
    </recommendedName>
</protein>
<accession>A0A233V211</accession>
<dbReference type="Proteomes" id="UP000215413">
    <property type="component" value="Unassembled WGS sequence"/>
</dbReference>
<dbReference type="RefSeq" id="WP_094206498.1">
    <property type="nucleotide sequence ID" value="NZ_JAGZFQ010000023.1"/>
</dbReference>
<sequence>MQEYLQIKIGNDSNETMTINLTNYDRAKTEQEISTIMDKILEAKTFTGKKDIYNKKVSADIVTVDKKPMNIQ</sequence>
<comment type="caution">
    <text evidence="1">The sequence shown here is derived from an EMBL/GenBank/DDBJ whole genome shotgun (WGS) entry which is preliminary data.</text>
</comment>
<gene>
    <name evidence="1" type="ORF">B9N49_09450</name>
</gene>
<organism evidence="1 2">
    <name type="scientific">Finegoldia magna</name>
    <name type="common">Peptostreptococcus magnus</name>
    <dbReference type="NCBI Taxonomy" id="1260"/>
    <lineage>
        <taxon>Bacteria</taxon>
        <taxon>Bacillati</taxon>
        <taxon>Bacillota</taxon>
        <taxon>Tissierellia</taxon>
        <taxon>Tissierellales</taxon>
        <taxon>Peptoniphilaceae</taxon>
        <taxon>Finegoldia</taxon>
    </lineage>
</organism>